<gene>
    <name evidence="2" type="ORF">UMC4404_15451</name>
</gene>
<keyword evidence="2" id="KW-0808">Transferase</keyword>
<dbReference type="EMBL" id="CDNY01000003">
    <property type="protein sequence ID" value="CEO33565.1"/>
    <property type="molecule type" value="Genomic_DNA"/>
</dbReference>
<dbReference type="Pfam" id="PF13439">
    <property type="entry name" value="Glyco_transf_4"/>
    <property type="match status" value="1"/>
</dbReference>
<dbReference type="Gene3D" id="3.40.50.2000">
    <property type="entry name" value="Glycogen Phosphorylase B"/>
    <property type="match status" value="1"/>
</dbReference>
<dbReference type="SUPFAM" id="SSF53756">
    <property type="entry name" value="UDP-Glycosyltransferase/glycogen phosphorylase"/>
    <property type="match status" value="1"/>
</dbReference>
<protein>
    <submittedName>
        <fullName evidence="2">TPR/glycosyl transferase domain-containing protein</fullName>
    </submittedName>
</protein>
<dbReference type="GO" id="GO:0016740">
    <property type="term" value="F:transferase activity"/>
    <property type="evidence" value="ECO:0007669"/>
    <property type="project" value="UniProtKB-KW"/>
</dbReference>
<proteinExistence type="predicted"/>
<dbReference type="Proteomes" id="UP000049685">
    <property type="component" value="Unassembled WGS sequence"/>
</dbReference>
<evidence type="ECO:0000259" key="1">
    <source>
        <dbReference type="Pfam" id="PF13439"/>
    </source>
</evidence>
<comment type="caution">
    <text evidence="2">The sequence shown here is derived from an EMBL/GenBank/DDBJ whole genome shotgun (WGS) entry which is preliminary data.</text>
</comment>
<dbReference type="InterPro" id="IPR028098">
    <property type="entry name" value="Glyco_trans_4-like_N"/>
</dbReference>
<accession>A0A9P1L4V3</accession>
<sequence>MRKIRVNVTINELMKGIRLMKNILFIAYQFPPFGGSHSTRTVAMANAMASKNKVYVIAPKIGNELPMYDNELIGKLSKDVSIISVDLGIFHTKYYKKYNDNIDCNKTSLNNKRGFKEILKKNIKKYKEKFLIPDPVIDWYPEVMKNIDEIVTKINPDIIISSASPYTCHLIGYKISRKYNLTLVLDYGDPWVYEHSRKRGKLRFYLEKRLESKILDHSKKIYVTTTTTRELYLKKFNIPTDKIDVLTMGFYEDDFKDTTLNTINSDKINIIYGGSLNPIHRNPIPFFKAINKLSNEIKEVLNIEIYCNDNSYKKNLSELNLVDTIKFKPIIEHDKFMKKLKDYNLLLLFGNSSSLQVPGKVFNYIGSLTKIYIINNIKEYADDPTYNIISKAGDNFHSYNEEIEILKEIQKIYSDWKQGKLNKNMKCKATKYTWENIMEKIIYDIDKI</sequence>
<dbReference type="AlphaFoldDB" id="A0A9P1L4V3"/>
<evidence type="ECO:0000313" key="2">
    <source>
        <dbReference type="EMBL" id="CEO33565.1"/>
    </source>
</evidence>
<name>A0A9P1L4V3_PARSO</name>
<feature type="domain" description="Glycosyltransferase subfamily 4-like N-terminal" evidence="1">
    <location>
        <begin position="123"/>
        <end position="246"/>
    </location>
</feature>
<organism evidence="2 3">
    <name type="scientific">Paraclostridium sordellii</name>
    <name type="common">Clostridium sordellii</name>
    <dbReference type="NCBI Taxonomy" id="1505"/>
    <lineage>
        <taxon>Bacteria</taxon>
        <taxon>Bacillati</taxon>
        <taxon>Bacillota</taxon>
        <taxon>Clostridia</taxon>
        <taxon>Peptostreptococcales</taxon>
        <taxon>Peptostreptococcaceae</taxon>
        <taxon>Paraclostridium</taxon>
    </lineage>
</organism>
<reference evidence="3" key="1">
    <citation type="submission" date="2015-01" db="EMBL/GenBank/DDBJ databases">
        <authorList>
            <person name="Aslett A.Martin."/>
            <person name="De Silva Nishadi"/>
        </authorList>
    </citation>
    <scope>NUCLEOTIDE SEQUENCE [LARGE SCALE GENOMIC DNA]</scope>
    <source>
        <strain evidence="3">UMC4404</strain>
    </source>
</reference>
<evidence type="ECO:0000313" key="3">
    <source>
        <dbReference type="Proteomes" id="UP000049685"/>
    </source>
</evidence>